<evidence type="ECO:0000256" key="1">
    <source>
        <dbReference type="ARBA" id="ARBA00000677"/>
    </source>
</evidence>
<evidence type="ECO:0000256" key="3">
    <source>
        <dbReference type="ARBA" id="ARBA00009370"/>
    </source>
</evidence>
<keyword evidence="6" id="KW-0812">Transmembrane</keyword>
<dbReference type="EC" id="3.4.21.89" evidence="4 6"/>
<evidence type="ECO:0000256" key="7">
    <source>
        <dbReference type="SAM" id="MobiDB-lite"/>
    </source>
</evidence>
<dbReference type="RefSeq" id="WP_246535882.1">
    <property type="nucleotide sequence ID" value="NZ_CP075371.1"/>
</dbReference>
<feature type="transmembrane region" description="Helical" evidence="6">
    <location>
        <begin position="28"/>
        <end position="52"/>
    </location>
</feature>
<keyword evidence="6" id="KW-0645">Protease</keyword>
<keyword evidence="10" id="KW-1185">Reference proteome</keyword>
<dbReference type="PANTHER" id="PTHR43390:SF1">
    <property type="entry name" value="CHLOROPLAST PROCESSING PEPTIDASE"/>
    <property type="match status" value="1"/>
</dbReference>
<dbReference type="InterPro" id="IPR019758">
    <property type="entry name" value="Pept_S26A_signal_pept_1_CS"/>
</dbReference>
<comment type="similarity">
    <text evidence="3 6">Belongs to the peptidase S26 family.</text>
</comment>
<evidence type="ECO:0000256" key="5">
    <source>
        <dbReference type="ARBA" id="ARBA00022801"/>
    </source>
</evidence>
<dbReference type="InterPro" id="IPR019533">
    <property type="entry name" value="Peptidase_S26"/>
</dbReference>
<dbReference type="GO" id="GO:0009003">
    <property type="term" value="F:signal peptidase activity"/>
    <property type="evidence" value="ECO:0007669"/>
    <property type="project" value="UniProtKB-EC"/>
</dbReference>
<reference evidence="9 10" key="1">
    <citation type="submission" date="2021-05" db="EMBL/GenBank/DDBJ databases">
        <title>Complete genome of Nocardioides aquaticus KCTC 9944T isolated from meromictic and hypersaline Ekho Lake, Antarctica.</title>
        <authorList>
            <person name="Hwang K."/>
            <person name="Kim K.M."/>
            <person name="Choe H."/>
        </authorList>
    </citation>
    <scope>NUCLEOTIDE SEQUENCE [LARGE SCALE GENOMIC DNA]</scope>
    <source>
        <strain evidence="9 10">KCTC 9944</strain>
    </source>
</reference>
<dbReference type="CDD" id="cd06530">
    <property type="entry name" value="S26_SPase_I"/>
    <property type="match status" value="1"/>
</dbReference>
<comment type="subcellular location">
    <subcellularLocation>
        <location evidence="2">Cell membrane</location>
        <topology evidence="2">Single-pass type II membrane protein</topology>
    </subcellularLocation>
    <subcellularLocation>
        <location evidence="6">Membrane</location>
        <topology evidence="6">Single-pass type II membrane protein</topology>
    </subcellularLocation>
</comment>
<dbReference type="PROSITE" id="PS00761">
    <property type="entry name" value="SPASE_I_3"/>
    <property type="match status" value="1"/>
</dbReference>
<evidence type="ECO:0000259" key="8">
    <source>
        <dbReference type="Pfam" id="PF10502"/>
    </source>
</evidence>
<evidence type="ECO:0000256" key="2">
    <source>
        <dbReference type="ARBA" id="ARBA00004401"/>
    </source>
</evidence>
<gene>
    <name evidence="9" type="primary">lepB_2</name>
    <name evidence="9" type="ORF">ENKNEFLB_01382</name>
</gene>
<feature type="compositionally biased region" description="Basic and acidic residues" evidence="7">
    <location>
        <begin position="1"/>
        <end position="11"/>
    </location>
</feature>
<feature type="region of interest" description="Disordered" evidence="7">
    <location>
        <begin position="1"/>
        <end position="22"/>
    </location>
</feature>
<protein>
    <recommendedName>
        <fullName evidence="4 6">Signal peptidase I</fullName>
        <ecNumber evidence="4 6">3.4.21.89</ecNumber>
    </recommendedName>
</protein>
<dbReference type="InterPro" id="IPR000223">
    <property type="entry name" value="Pept_S26A_signal_pept_1"/>
</dbReference>
<keyword evidence="6" id="KW-1133">Transmembrane helix</keyword>
<accession>A0ABX8EES7</accession>
<organism evidence="9 10">
    <name type="scientific">Nocardioides aquaticus</name>
    <dbReference type="NCBI Taxonomy" id="160826"/>
    <lineage>
        <taxon>Bacteria</taxon>
        <taxon>Bacillati</taxon>
        <taxon>Actinomycetota</taxon>
        <taxon>Actinomycetes</taxon>
        <taxon>Propionibacteriales</taxon>
        <taxon>Nocardioidaceae</taxon>
        <taxon>Nocardioides</taxon>
    </lineage>
</organism>
<dbReference type="Proteomes" id="UP000679307">
    <property type="component" value="Chromosome"/>
</dbReference>
<name>A0ABX8EES7_9ACTN</name>
<proteinExistence type="inferred from homology"/>
<dbReference type="EMBL" id="CP075371">
    <property type="protein sequence ID" value="QVT79002.1"/>
    <property type="molecule type" value="Genomic_DNA"/>
</dbReference>
<evidence type="ECO:0000313" key="10">
    <source>
        <dbReference type="Proteomes" id="UP000679307"/>
    </source>
</evidence>
<dbReference type="Pfam" id="PF10502">
    <property type="entry name" value="Peptidase_S26"/>
    <property type="match status" value="1"/>
</dbReference>
<sequence>MSTKDTAVDRSDQDDDQSSGSRQGLGRWLLGLLVTTVLLALLVKTFLLQAFYIPSTSMEPGLEVGDRILVQKVSTWVGSPDRGDVVVFEDPGGWLGAQGAPEGNVLTSAFGAVGLYPEGGHLVKRVVGVEGDVIECCDAEGRIMVNGDPLEEDEYVRGEDLLCNGPMTGNCDWVAGPVPAGEIFVMGDHRDASGDSTTHLCTDMETDCTDDPFVEEDLVVGTVLATVWPLDRLGLQGGSPASFDDVPDPVTAP</sequence>
<keyword evidence="6" id="KW-0472">Membrane</keyword>
<feature type="domain" description="Peptidase S26" evidence="8">
    <location>
        <begin position="30"/>
        <end position="228"/>
    </location>
</feature>
<keyword evidence="5 6" id="KW-0378">Hydrolase</keyword>
<evidence type="ECO:0000313" key="9">
    <source>
        <dbReference type="EMBL" id="QVT79002.1"/>
    </source>
</evidence>
<dbReference type="PANTHER" id="PTHR43390">
    <property type="entry name" value="SIGNAL PEPTIDASE I"/>
    <property type="match status" value="1"/>
</dbReference>
<dbReference type="NCBIfam" id="TIGR02227">
    <property type="entry name" value="sigpep_I_bact"/>
    <property type="match status" value="1"/>
</dbReference>
<evidence type="ECO:0000256" key="6">
    <source>
        <dbReference type="RuleBase" id="RU362042"/>
    </source>
</evidence>
<comment type="catalytic activity">
    <reaction evidence="1 6">
        <text>Cleavage of hydrophobic, N-terminal signal or leader sequences from secreted and periplasmic proteins.</text>
        <dbReference type="EC" id="3.4.21.89"/>
    </reaction>
</comment>
<evidence type="ECO:0000256" key="4">
    <source>
        <dbReference type="ARBA" id="ARBA00013208"/>
    </source>
</evidence>